<dbReference type="AlphaFoldDB" id="A0A1B9BCW6"/>
<dbReference type="OrthoDB" id="3267840at2"/>
<dbReference type="Proteomes" id="UP000269974">
    <property type="component" value="Unassembled WGS sequence"/>
</dbReference>
<evidence type="ECO:0000313" key="5">
    <source>
        <dbReference type="Proteomes" id="UP000182744"/>
    </source>
</evidence>
<gene>
    <name evidence="2" type="primary">rsrA</name>
    <name evidence="4" type="ORF">NCTC10327_01708</name>
    <name evidence="2" type="ORF">R6G71_02720</name>
    <name evidence="3" type="ORF">SAMN05421878_10760</name>
</gene>
<reference evidence="2" key="4">
    <citation type="submission" date="2023-10" db="EMBL/GenBank/DDBJ databases">
        <title>Whole Genome based description of the genera Actinobaculum and Actinotignum reveals a complex phylogenetic relationship within the species included in the genus Actinotignum.</title>
        <authorList>
            <person name="Jensen C.S."/>
            <person name="Dargis R."/>
            <person name="Kemp M."/>
            <person name="Christensen J.J."/>
        </authorList>
    </citation>
    <scope>NUCLEOTIDE SEQUENCE</scope>
    <source>
        <strain evidence="2">Actinobaculum_suis_CCUG19206T</strain>
    </source>
</reference>
<dbReference type="Proteomes" id="UP001273799">
    <property type="component" value="Unassembled WGS sequence"/>
</dbReference>
<accession>A0A1B9BCW6</accession>
<dbReference type="RefSeq" id="WP_049619985.1">
    <property type="nucleotide sequence ID" value="NZ_FNAU01000007.1"/>
</dbReference>
<sequence>MSSGEIWARWEVQARDVAATSAAEDCTCEELVDHLFEYLDHQVPREQEERLDRHIAGCEDCQDRAQAENHVRQVLKKSCATAAPATLRTRITQQISIFRRMTH</sequence>
<dbReference type="NCBIfam" id="TIGR03988">
    <property type="entry name" value="antisig_RsrA"/>
    <property type="match status" value="1"/>
</dbReference>
<evidence type="ECO:0000313" key="3">
    <source>
        <dbReference type="EMBL" id="SDE37120.1"/>
    </source>
</evidence>
<dbReference type="InterPro" id="IPR027383">
    <property type="entry name" value="Znf_put"/>
</dbReference>
<dbReference type="InterPro" id="IPR024020">
    <property type="entry name" value="Anit_sigma_mycothiol_RsrA"/>
</dbReference>
<name>A0A1B9BCW6_9ACTO</name>
<dbReference type="Pfam" id="PF13490">
    <property type="entry name" value="zf-HC2"/>
    <property type="match status" value="1"/>
</dbReference>
<keyword evidence="4" id="KW-0812">Transmembrane</keyword>
<evidence type="ECO:0000313" key="6">
    <source>
        <dbReference type="Proteomes" id="UP000269974"/>
    </source>
</evidence>
<proteinExistence type="predicted"/>
<protein>
    <submittedName>
        <fullName evidence="2">Mycothiol system anti-sigma-R factor</fullName>
    </submittedName>
    <submittedName>
        <fullName evidence="4">Predicted transmembrane transcriptional regulator (Anti-sigma factor)</fullName>
    </submittedName>
</protein>
<dbReference type="EMBL" id="JAWNFU010000001">
    <property type="protein sequence ID" value="MDY5152967.1"/>
    <property type="molecule type" value="Genomic_DNA"/>
</dbReference>
<reference evidence="3" key="2">
    <citation type="submission" date="2016-10" db="EMBL/GenBank/DDBJ databases">
        <authorList>
            <person name="Varghese N."/>
            <person name="Submissions S."/>
        </authorList>
    </citation>
    <scope>NUCLEOTIDE SEQUENCE</scope>
    <source>
        <strain evidence="3">DSM 20639</strain>
    </source>
</reference>
<evidence type="ECO:0000313" key="4">
    <source>
        <dbReference type="EMBL" id="VDG77083.1"/>
    </source>
</evidence>
<reference evidence="5" key="1">
    <citation type="submission" date="2016-10" db="EMBL/GenBank/DDBJ databases">
        <authorList>
            <person name="Varghese N."/>
        </authorList>
    </citation>
    <scope>NUCLEOTIDE SEQUENCE [LARGE SCALE GENOMIC DNA]</scope>
    <source>
        <strain evidence="5">DSM 20639</strain>
    </source>
</reference>
<organism evidence="4 6">
    <name type="scientific">Actinobaculum suis</name>
    <dbReference type="NCBI Taxonomy" id="1657"/>
    <lineage>
        <taxon>Bacteria</taxon>
        <taxon>Bacillati</taxon>
        <taxon>Actinomycetota</taxon>
        <taxon>Actinomycetes</taxon>
        <taxon>Actinomycetales</taxon>
        <taxon>Actinomycetaceae</taxon>
        <taxon>Actinobaculum</taxon>
    </lineage>
</organism>
<reference evidence="4 6" key="3">
    <citation type="submission" date="2018-11" db="EMBL/GenBank/DDBJ databases">
        <authorList>
            <consortium name="Pathogen Informatics"/>
        </authorList>
    </citation>
    <scope>NUCLEOTIDE SEQUENCE [LARGE SCALE GENOMIC DNA]</scope>
    <source>
        <strain evidence="4 6">NCTC10327</strain>
    </source>
</reference>
<keyword evidence="4" id="KW-0472">Membrane</keyword>
<keyword evidence="5" id="KW-1185">Reference proteome</keyword>
<evidence type="ECO:0000259" key="1">
    <source>
        <dbReference type="Pfam" id="PF13490"/>
    </source>
</evidence>
<dbReference type="EMBL" id="UYIO01000001">
    <property type="protein sequence ID" value="VDG77083.1"/>
    <property type="molecule type" value="Genomic_DNA"/>
</dbReference>
<evidence type="ECO:0000313" key="2">
    <source>
        <dbReference type="EMBL" id="MDY5152967.1"/>
    </source>
</evidence>
<dbReference type="EMBL" id="FNAU01000007">
    <property type="protein sequence ID" value="SDE37120.1"/>
    <property type="molecule type" value="Genomic_DNA"/>
</dbReference>
<feature type="domain" description="Putative zinc-finger" evidence="1">
    <location>
        <begin position="28"/>
        <end position="62"/>
    </location>
</feature>
<dbReference type="Proteomes" id="UP000182744">
    <property type="component" value="Unassembled WGS sequence"/>
</dbReference>